<dbReference type="GO" id="GO:0016020">
    <property type="term" value="C:membrane"/>
    <property type="evidence" value="ECO:0007669"/>
    <property type="project" value="UniProtKB-SubCell"/>
</dbReference>
<dbReference type="AlphaFoldDB" id="A0A0G2EBZ7"/>
<keyword evidence="2 6" id="KW-0812">Transmembrane</keyword>
<dbReference type="OrthoDB" id="444631at2759"/>
<proteinExistence type="inferred from homology"/>
<reference evidence="8 9" key="2">
    <citation type="submission" date="2015-05" db="EMBL/GenBank/DDBJ databases">
        <authorList>
            <person name="Morales-Cruz A."/>
            <person name="Amrine K.C."/>
            <person name="Cantu D."/>
        </authorList>
    </citation>
    <scope>NUCLEOTIDE SEQUENCE [LARGE SCALE GENOMIC DNA]</scope>
    <source>
        <strain evidence="8">UCRPC4</strain>
    </source>
</reference>
<feature type="transmembrane region" description="Helical" evidence="6">
    <location>
        <begin position="12"/>
        <end position="35"/>
    </location>
</feature>
<name>A0A0G2EBZ7_PHACM</name>
<feature type="transmembrane region" description="Helical" evidence="6">
    <location>
        <begin position="126"/>
        <end position="147"/>
    </location>
</feature>
<dbReference type="PANTHER" id="PTHR33048:SF47">
    <property type="entry name" value="INTEGRAL MEMBRANE PROTEIN-RELATED"/>
    <property type="match status" value="1"/>
</dbReference>
<evidence type="ECO:0000256" key="6">
    <source>
        <dbReference type="SAM" id="Phobius"/>
    </source>
</evidence>
<comment type="similarity">
    <text evidence="5">Belongs to the SAT4 family.</text>
</comment>
<protein>
    <submittedName>
        <fullName evidence="8">Putative pth11-like integral membrane protein</fullName>
    </submittedName>
</protein>
<keyword evidence="3 6" id="KW-1133">Transmembrane helix</keyword>
<dbReference type="Pfam" id="PF20684">
    <property type="entry name" value="Fung_rhodopsin"/>
    <property type="match status" value="1"/>
</dbReference>
<feature type="domain" description="Rhodopsin" evidence="7">
    <location>
        <begin position="31"/>
        <end position="267"/>
    </location>
</feature>
<organism evidence="8 9">
    <name type="scientific">Phaeomoniella chlamydospora</name>
    <name type="common">Phaeoacremonium chlamydosporum</name>
    <dbReference type="NCBI Taxonomy" id="158046"/>
    <lineage>
        <taxon>Eukaryota</taxon>
        <taxon>Fungi</taxon>
        <taxon>Dikarya</taxon>
        <taxon>Ascomycota</taxon>
        <taxon>Pezizomycotina</taxon>
        <taxon>Eurotiomycetes</taxon>
        <taxon>Chaetothyriomycetidae</taxon>
        <taxon>Phaeomoniellales</taxon>
        <taxon>Phaeomoniellaceae</taxon>
        <taxon>Phaeomoniella</taxon>
    </lineage>
</organism>
<comment type="caution">
    <text evidence="8">The sequence shown here is derived from an EMBL/GenBank/DDBJ whole genome shotgun (WGS) entry which is preliminary data.</text>
</comment>
<gene>
    <name evidence="8" type="ORF">UCRPC4_g04279</name>
</gene>
<keyword evidence="9" id="KW-1185">Reference proteome</keyword>
<feature type="transmembrane region" description="Helical" evidence="6">
    <location>
        <begin position="47"/>
        <end position="65"/>
    </location>
</feature>
<dbReference type="Proteomes" id="UP000053317">
    <property type="component" value="Unassembled WGS sequence"/>
</dbReference>
<comment type="subcellular location">
    <subcellularLocation>
        <location evidence="1">Membrane</location>
        <topology evidence="1">Multi-pass membrane protein</topology>
    </subcellularLocation>
</comment>
<keyword evidence="4 6" id="KW-0472">Membrane</keyword>
<evidence type="ECO:0000256" key="1">
    <source>
        <dbReference type="ARBA" id="ARBA00004141"/>
    </source>
</evidence>
<evidence type="ECO:0000256" key="2">
    <source>
        <dbReference type="ARBA" id="ARBA00022692"/>
    </source>
</evidence>
<dbReference type="PANTHER" id="PTHR33048">
    <property type="entry name" value="PTH11-LIKE INTEGRAL MEMBRANE PROTEIN (AFU_ORTHOLOGUE AFUA_5G11245)"/>
    <property type="match status" value="1"/>
</dbReference>
<evidence type="ECO:0000256" key="4">
    <source>
        <dbReference type="ARBA" id="ARBA00023136"/>
    </source>
</evidence>
<evidence type="ECO:0000259" key="7">
    <source>
        <dbReference type="Pfam" id="PF20684"/>
    </source>
</evidence>
<evidence type="ECO:0000313" key="9">
    <source>
        <dbReference type="Proteomes" id="UP000053317"/>
    </source>
</evidence>
<sequence>MTTAYDSESKGAQVLSTSIIFTAFAAGAVILRLFTRSYIAYSLGPEDYLIATALVLSIALTVLISEEVRYGTGRHLSSLAPNEYPHALKPLYASVPIYNASLSITKCSLLLQYLRLFPSQKVRRTCWIVLGIVIAYGIYAVFVVLFMCTPVKYFWDKSIKGTCLNNSAVYFSTASFNIISDIVIICIPIPVVKSLQLPKRQKIGLGLIFGVGLFACVTSILRLHSLYVFSVATDTTWTNAAVATWSSVETNTNIICACLPTLKPLFVRFVPRLLGSTRSRTHGYNYHASGAAGVSGHKDWLSRSKSGALFSTATTAAGGIPLSPRECPDHLKSDLEYGVNTSAGGKHDSYQGDDGHGITVTQVFKVEHEGSSTRVSGSTATSEIDLVIDKN</sequence>
<evidence type="ECO:0000313" key="8">
    <source>
        <dbReference type="EMBL" id="KKY20014.1"/>
    </source>
</evidence>
<evidence type="ECO:0000256" key="3">
    <source>
        <dbReference type="ARBA" id="ARBA00022989"/>
    </source>
</evidence>
<reference evidence="8 9" key="1">
    <citation type="submission" date="2015-05" db="EMBL/GenBank/DDBJ databases">
        <title>Distinctive expansion of gene families associated with plant cell wall degradation and secondary metabolism in the genomes of grapevine trunk pathogens.</title>
        <authorList>
            <person name="Lawrence D.P."/>
            <person name="Travadon R."/>
            <person name="Rolshausen P.E."/>
            <person name="Baumgartner K."/>
        </authorList>
    </citation>
    <scope>NUCLEOTIDE SEQUENCE [LARGE SCALE GENOMIC DNA]</scope>
    <source>
        <strain evidence="8">UCRPC4</strain>
    </source>
</reference>
<feature type="transmembrane region" description="Helical" evidence="6">
    <location>
        <begin position="167"/>
        <end position="191"/>
    </location>
</feature>
<evidence type="ECO:0000256" key="5">
    <source>
        <dbReference type="ARBA" id="ARBA00038359"/>
    </source>
</evidence>
<feature type="transmembrane region" description="Helical" evidence="6">
    <location>
        <begin position="203"/>
        <end position="221"/>
    </location>
</feature>
<dbReference type="InterPro" id="IPR052337">
    <property type="entry name" value="SAT4-like"/>
</dbReference>
<dbReference type="EMBL" id="LCWF01000102">
    <property type="protein sequence ID" value="KKY20014.1"/>
    <property type="molecule type" value="Genomic_DNA"/>
</dbReference>
<accession>A0A0G2EBZ7</accession>
<dbReference type="InterPro" id="IPR049326">
    <property type="entry name" value="Rhodopsin_dom_fungi"/>
</dbReference>